<sequence>MLILSLFFLLTFSYRINSVVPIYEQCGGQDYKGDTVCDDSSECIFSDPYYSQCRPKANDRKKLNEWDQCGGKEYKGNRVCQSWLKCVFINDWYHQCQRAETSPSHSTTKSPTTIRRTTYFKPSSISHQLTALTTPNKSSDKCNSNFQKIRLKLGISHDLASNSDINYGKYDYISAWLAYDEKLGTDYNKYIHGPMIETAKKYKKSLVFYMYLIGFEARFKKNLQDCDVNLDFNLCTHGAQFIRDNRKALVWKYKYHANWIAEKFGKNEKVVFAIEPDFVQYFSDPRQVNGSLSGQYMRQLFDDFVNAIKAEMPNALISWDISPWLGVNNMKIWWSFFETAKIDYIHTSGGKLRPDLNQIRENEIKWKFMSNLTKKYIIANCGHGGDKSSCNAWANQYNLNNRINDGVIAITVLSGNANIPRPAFNCSHTF</sequence>
<dbReference type="Pfam" id="PF00734">
    <property type="entry name" value="CBM_1"/>
    <property type="match status" value="2"/>
</dbReference>
<dbReference type="GO" id="GO:0005576">
    <property type="term" value="C:extracellular region"/>
    <property type="evidence" value="ECO:0007669"/>
    <property type="project" value="InterPro"/>
</dbReference>
<dbReference type="GO" id="GO:0005975">
    <property type="term" value="P:carbohydrate metabolic process"/>
    <property type="evidence" value="ECO:0007669"/>
    <property type="project" value="InterPro"/>
</dbReference>
<feature type="domain" description="CBM1" evidence="3">
    <location>
        <begin position="61"/>
        <end position="97"/>
    </location>
</feature>
<proteinExistence type="predicted"/>
<dbReference type="SMART" id="SM00236">
    <property type="entry name" value="fCBD"/>
    <property type="match status" value="2"/>
</dbReference>
<protein>
    <recommendedName>
        <fullName evidence="3">CBM1 domain-containing protein</fullName>
    </recommendedName>
</protein>
<evidence type="ECO:0000256" key="1">
    <source>
        <dbReference type="ARBA" id="ARBA00022729"/>
    </source>
</evidence>
<reference evidence="4" key="1">
    <citation type="submission" date="2021-02" db="EMBL/GenBank/DDBJ databases">
        <authorList>
            <person name="Nowell W R."/>
        </authorList>
    </citation>
    <scope>NUCLEOTIDE SEQUENCE</scope>
    <source>
        <strain evidence="4">Ploen Becks lab</strain>
    </source>
</reference>
<dbReference type="PROSITE" id="PS00562">
    <property type="entry name" value="CBM1_1"/>
    <property type="match status" value="1"/>
</dbReference>
<dbReference type="PROSITE" id="PS51164">
    <property type="entry name" value="CBM1_2"/>
    <property type="match status" value="2"/>
</dbReference>
<feature type="domain" description="CBM1" evidence="3">
    <location>
        <begin position="18"/>
        <end position="54"/>
    </location>
</feature>
<organism evidence="4 5">
    <name type="scientific">Brachionus calyciflorus</name>
    <dbReference type="NCBI Taxonomy" id="104777"/>
    <lineage>
        <taxon>Eukaryota</taxon>
        <taxon>Metazoa</taxon>
        <taxon>Spiralia</taxon>
        <taxon>Gnathifera</taxon>
        <taxon>Rotifera</taxon>
        <taxon>Eurotatoria</taxon>
        <taxon>Monogononta</taxon>
        <taxon>Pseudotrocha</taxon>
        <taxon>Ploima</taxon>
        <taxon>Brachionidae</taxon>
        <taxon>Brachionus</taxon>
    </lineage>
</organism>
<feature type="chain" id="PRO_5032581155" description="CBM1 domain-containing protein" evidence="2">
    <location>
        <begin position="19"/>
        <end position="430"/>
    </location>
</feature>
<dbReference type="InterPro" id="IPR000254">
    <property type="entry name" value="CBD"/>
</dbReference>
<dbReference type="OrthoDB" id="10053712at2759"/>
<dbReference type="AlphaFoldDB" id="A0A814DXX2"/>
<dbReference type="EMBL" id="CAJNOC010003021">
    <property type="protein sequence ID" value="CAF0963330.1"/>
    <property type="molecule type" value="Genomic_DNA"/>
</dbReference>
<dbReference type="GO" id="GO:0030248">
    <property type="term" value="F:cellulose binding"/>
    <property type="evidence" value="ECO:0007669"/>
    <property type="project" value="InterPro"/>
</dbReference>
<dbReference type="InterPro" id="IPR035971">
    <property type="entry name" value="CBD_sf"/>
</dbReference>
<evidence type="ECO:0000313" key="4">
    <source>
        <dbReference type="EMBL" id="CAF0963330.1"/>
    </source>
</evidence>
<keyword evidence="1 2" id="KW-0732">Signal</keyword>
<keyword evidence="5" id="KW-1185">Reference proteome</keyword>
<evidence type="ECO:0000256" key="2">
    <source>
        <dbReference type="SAM" id="SignalP"/>
    </source>
</evidence>
<accession>A0A814DXX2</accession>
<dbReference type="Proteomes" id="UP000663879">
    <property type="component" value="Unassembled WGS sequence"/>
</dbReference>
<feature type="signal peptide" evidence="2">
    <location>
        <begin position="1"/>
        <end position="18"/>
    </location>
</feature>
<dbReference type="SUPFAM" id="SSF57180">
    <property type="entry name" value="Cellulose-binding domain"/>
    <property type="match status" value="2"/>
</dbReference>
<gene>
    <name evidence="4" type="ORF">OXX778_LOCUS14567</name>
</gene>
<evidence type="ECO:0000259" key="3">
    <source>
        <dbReference type="PROSITE" id="PS51164"/>
    </source>
</evidence>
<name>A0A814DXX2_9BILA</name>
<comment type="caution">
    <text evidence="4">The sequence shown here is derived from an EMBL/GenBank/DDBJ whole genome shotgun (WGS) entry which is preliminary data.</text>
</comment>
<evidence type="ECO:0000313" key="5">
    <source>
        <dbReference type="Proteomes" id="UP000663879"/>
    </source>
</evidence>